<reference evidence="2 3" key="1">
    <citation type="submission" date="2020-08" db="EMBL/GenBank/DDBJ databases">
        <title>Genomic Encyclopedia of Type Strains, Phase IV (KMG-IV): sequencing the most valuable type-strain genomes for metagenomic binning, comparative biology and taxonomic classification.</title>
        <authorList>
            <person name="Goeker M."/>
        </authorList>
    </citation>
    <scope>NUCLEOTIDE SEQUENCE [LARGE SCALE GENOMIC DNA]</scope>
    <source>
        <strain evidence="2 3">DSM 21319</strain>
    </source>
</reference>
<sequence length="122" mass="13850">MKPIRFSNGDDRRAQRVVEEHDPGERKQIARAEVSSIVKAYIERNGVRRFEAGTSGDYQSLKAFLADRGYHLSTYRSQASFIITIPGQRGRPKPMNWSKVIEFVDGLRMGEGLEPLKRRAAA</sequence>
<feature type="compositionally biased region" description="Basic and acidic residues" evidence="1">
    <location>
        <begin position="8"/>
        <end position="25"/>
    </location>
</feature>
<dbReference type="RefSeq" id="WP_184139973.1">
    <property type="nucleotide sequence ID" value="NZ_JACHIK010000001.1"/>
</dbReference>
<proteinExistence type="predicted"/>
<evidence type="ECO:0000313" key="2">
    <source>
        <dbReference type="EMBL" id="MBB5040831.1"/>
    </source>
</evidence>
<name>A0A7W7YR67_9HYPH</name>
<accession>A0A7W7YR67</accession>
<feature type="region of interest" description="Disordered" evidence="1">
    <location>
        <begin position="1"/>
        <end position="25"/>
    </location>
</feature>
<dbReference type="Proteomes" id="UP000535406">
    <property type="component" value="Unassembled WGS sequence"/>
</dbReference>
<evidence type="ECO:0000313" key="3">
    <source>
        <dbReference type="Proteomes" id="UP000535406"/>
    </source>
</evidence>
<dbReference type="EMBL" id="JACHIK010000001">
    <property type="protein sequence ID" value="MBB5040831.1"/>
    <property type="molecule type" value="Genomic_DNA"/>
</dbReference>
<organism evidence="2 3">
    <name type="scientific">Shinella fusca</name>
    <dbReference type="NCBI Taxonomy" id="544480"/>
    <lineage>
        <taxon>Bacteria</taxon>
        <taxon>Pseudomonadati</taxon>
        <taxon>Pseudomonadota</taxon>
        <taxon>Alphaproteobacteria</taxon>
        <taxon>Hyphomicrobiales</taxon>
        <taxon>Rhizobiaceae</taxon>
        <taxon>Shinella</taxon>
    </lineage>
</organism>
<gene>
    <name evidence="2" type="ORF">HNQ66_000209</name>
</gene>
<comment type="caution">
    <text evidence="2">The sequence shown here is derived from an EMBL/GenBank/DDBJ whole genome shotgun (WGS) entry which is preliminary data.</text>
</comment>
<protein>
    <submittedName>
        <fullName evidence="2">Uncharacterized protein</fullName>
    </submittedName>
</protein>
<keyword evidence="3" id="KW-1185">Reference proteome</keyword>
<dbReference type="AlphaFoldDB" id="A0A7W7YR67"/>
<evidence type="ECO:0000256" key="1">
    <source>
        <dbReference type="SAM" id="MobiDB-lite"/>
    </source>
</evidence>